<dbReference type="GO" id="GO:0003723">
    <property type="term" value="F:RNA binding"/>
    <property type="evidence" value="ECO:0007669"/>
    <property type="project" value="InterPro"/>
</dbReference>
<comment type="caution">
    <text evidence="8">The sequence shown here is derived from an EMBL/GenBank/DDBJ whole genome shotgun (WGS) entry which is preliminary data.</text>
</comment>
<feature type="region of interest" description="Disordered" evidence="5">
    <location>
        <begin position="158"/>
        <end position="187"/>
    </location>
</feature>
<evidence type="ECO:0000256" key="4">
    <source>
        <dbReference type="PROSITE-ProRule" id="PRU00723"/>
    </source>
</evidence>
<feature type="compositionally biased region" description="Polar residues" evidence="5">
    <location>
        <begin position="251"/>
        <end position="265"/>
    </location>
</feature>
<dbReference type="GO" id="GO:0005634">
    <property type="term" value="C:nucleus"/>
    <property type="evidence" value="ECO:0007669"/>
    <property type="project" value="TreeGrafter"/>
</dbReference>
<reference evidence="8" key="2">
    <citation type="journal article" date="2022" name="Proc. Natl. Acad. Sci. U.S.A.">
        <title>Diploid-dominant life cycles characterize the early evolution of Fungi.</title>
        <authorList>
            <person name="Amses K.R."/>
            <person name="Simmons D.R."/>
            <person name="Longcore J.E."/>
            <person name="Mondo S.J."/>
            <person name="Seto K."/>
            <person name="Jeronimo G.H."/>
            <person name="Bonds A.E."/>
            <person name="Quandt C.A."/>
            <person name="Davis W.J."/>
            <person name="Chang Y."/>
            <person name="Federici B.A."/>
            <person name="Kuo A."/>
            <person name="LaButti K."/>
            <person name="Pangilinan J."/>
            <person name="Andreopoulos W."/>
            <person name="Tritt A."/>
            <person name="Riley R."/>
            <person name="Hundley H."/>
            <person name="Johnson J."/>
            <person name="Lipzen A."/>
            <person name="Barry K."/>
            <person name="Lang B.F."/>
            <person name="Cuomo C.A."/>
            <person name="Buchler N.E."/>
            <person name="Grigoriev I.V."/>
            <person name="Spatafora J.W."/>
            <person name="Stajich J.E."/>
            <person name="James T.Y."/>
        </authorList>
    </citation>
    <scope>NUCLEOTIDE SEQUENCE</scope>
    <source>
        <strain evidence="8">AG</strain>
    </source>
</reference>
<reference evidence="8" key="1">
    <citation type="submission" date="2021-06" db="EMBL/GenBank/DDBJ databases">
        <authorList>
            <consortium name="DOE Joint Genome Institute"/>
            <person name="Mondo S.J."/>
            <person name="Amses K.R."/>
            <person name="Simmons D.R."/>
            <person name="Longcore J.E."/>
            <person name="Seto K."/>
            <person name="Alves G.H."/>
            <person name="Bonds A.E."/>
            <person name="Quandt C.A."/>
            <person name="Davis W.J."/>
            <person name="Chang Y."/>
            <person name="Letcher P.M."/>
            <person name="Powell M.J."/>
            <person name="Kuo A."/>
            <person name="Labutti K."/>
            <person name="Pangilinan J."/>
            <person name="Andreopoulos W."/>
            <person name="Tritt A."/>
            <person name="Riley R."/>
            <person name="Hundley H."/>
            <person name="Johnson J."/>
            <person name="Lipzen A."/>
            <person name="Barry K."/>
            <person name="Berbee M.L."/>
            <person name="Buchler N.E."/>
            <person name="Grigoriev I.V."/>
            <person name="Spatafora J.W."/>
            <person name="Stajich J.E."/>
            <person name="James T.Y."/>
        </authorList>
    </citation>
    <scope>NUCLEOTIDE SEQUENCE</scope>
    <source>
        <strain evidence="8">AG</strain>
    </source>
</reference>
<dbReference type="InterPro" id="IPR013087">
    <property type="entry name" value="Znf_C2H2_type"/>
</dbReference>
<dbReference type="InterPro" id="IPR039136">
    <property type="entry name" value="NUFIP1-like"/>
</dbReference>
<feature type="region of interest" description="Disordered" evidence="5">
    <location>
        <begin position="200"/>
        <end position="314"/>
    </location>
</feature>
<dbReference type="SMART" id="SM00355">
    <property type="entry name" value="ZnF_C2H2"/>
    <property type="match status" value="2"/>
</dbReference>
<dbReference type="Pfam" id="PF12874">
    <property type="entry name" value="zf-met"/>
    <property type="match status" value="1"/>
</dbReference>
<evidence type="ECO:0000256" key="5">
    <source>
        <dbReference type="SAM" id="MobiDB-lite"/>
    </source>
</evidence>
<feature type="domain" description="C3H1-type" evidence="6">
    <location>
        <begin position="314"/>
        <end position="341"/>
    </location>
</feature>
<evidence type="ECO:0000313" key="8">
    <source>
        <dbReference type="EMBL" id="KAI8580770.1"/>
    </source>
</evidence>
<feature type="compositionally biased region" description="Basic and acidic residues" evidence="5">
    <location>
        <begin position="209"/>
        <end position="224"/>
    </location>
</feature>
<organism evidence="8 9">
    <name type="scientific">Umbelopsis ramanniana AG</name>
    <dbReference type="NCBI Taxonomy" id="1314678"/>
    <lineage>
        <taxon>Eukaryota</taxon>
        <taxon>Fungi</taxon>
        <taxon>Fungi incertae sedis</taxon>
        <taxon>Mucoromycota</taxon>
        <taxon>Mucoromycotina</taxon>
        <taxon>Umbelopsidomycetes</taxon>
        <taxon>Umbelopsidales</taxon>
        <taxon>Umbelopsidaceae</taxon>
        <taxon>Umbelopsis</taxon>
    </lineage>
</organism>
<dbReference type="EMBL" id="MU620910">
    <property type="protein sequence ID" value="KAI8580770.1"/>
    <property type="molecule type" value="Genomic_DNA"/>
</dbReference>
<evidence type="ECO:0000256" key="1">
    <source>
        <dbReference type="ARBA" id="ARBA00022723"/>
    </source>
</evidence>
<gene>
    <name evidence="8" type="ORF">K450DRAFT_235853</name>
</gene>
<dbReference type="AlphaFoldDB" id="A0AAD5HDX3"/>
<dbReference type="GO" id="GO:0000492">
    <property type="term" value="P:box C/D snoRNP assembly"/>
    <property type="evidence" value="ECO:0007669"/>
    <property type="project" value="TreeGrafter"/>
</dbReference>
<keyword evidence="3 4" id="KW-0862">Zinc</keyword>
<dbReference type="InterPro" id="IPR036855">
    <property type="entry name" value="Znf_CCCH_sf"/>
</dbReference>
<feature type="domain" description="C2H2-type" evidence="7">
    <location>
        <begin position="115"/>
        <end position="137"/>
    </location>
</feature>
<evidence type="ECO:0000256" key="3">
    <source>
        <dbReference type="ARBA" id="ARBA00022833"/>
    </source>
</evidence>
<dbReference type="InterPro" id="IPR019496">
    <property type="entry name" value="NUFIP1_cons_dom"/>
</dbReference>
<feature type="zinc finger region" description="C3H1-type" evidence="4">
    <location>
        <begin position="314"/>
        <end position="341"/>
    </location>
</feature>
<proteinExistence type="predicted"/>
<dbReference type="PROSITE" id="PS00028">
    <property type="entry name" value="ZINC_FINGER_C2H2_1"/>
    <property type="match status" value="1"/>
</dbReference>
<feature type="compositionally biased region" description="Basic and acidic residues" evidence="5">
    <location>
        <begin position="158"/>
        <end position="171"/>
    </location>
</feature>
<dbReference type="RefSeq" id="XP_051445774.1">
    <property type="nucleotide sequence ID" value="XM_051588164.1"/>
</dbReference>
<feature type="compositionally biased region" description="Basic and acidic residues" evidence="5">
    <location>
        <begin position="239"/>
        <end position="248"/>
    </location>
</feature>
<evidence type="ECO:0000259" key="6">
    <source>
        <dbReference type="PROSITE" id="PS50103"/>
    </source>
</evidence>
<keyword evidence="9" id="KW-1185">Reference proteome</keyword>
<accession>A0AAD5HDX3</accession>
<dbReference type="GO" id="GO:0008270">
    <property type="term" value="F:zinc ion binding"/>
    <property type="evidence" value="ECO:0007669"/>
    <property type="project" value="UniProtKB-KW"/>
</dbReference>
<dbReference type="Gene3D" id="4.10.1000.10">
    <property type="entry name" value="Zinc finger, CCCH-type"/>
    <property type="match status" value="1"/>
</dbReference>
<dbReference type="PANTHER" id="PTHR13309">
    <property type="entry name" value="NUCLEAR FRAGILE X MENTAL RETARDATION PROTEIN INTERACTING PROTEIN 1"/>
    <property type="match status" value="1"/>
</dbReference>
<evidence type="ECO:0000256" key="2">
    <source>
        <dbReference type="ARBA" id="ARBA00022771"/>
    </source>
</evidence>
<sequence length="397" mass="44488">MGGLRGYCSVKMNGNNYNYNNQYWIPPTYTAPPPASGSSRSRADAIHRPALPNALSQLQQQAHESNRQAAAAAASMASLLNSQPQVPERNVLSYSDLAPQTYTTVATTWQPAASFYCDSCEKSFNKEQQYKNHLGSHIQCPQCHFSALKQVLENHKETAHGVRNENKKQSRPDGIVPPNAPKLDTPEALKKWIEERKRNWPSEKNVAQKKKEMEERVARGDPIAHQRNGKRKAGGVVDKNAKRAHLEGEPDTQNTNQALPINPLSNLAGYGSDSDNQNSDNDVMDPEKDAISSKDPNSVGVIALPPSDERPRKEKAKRLCRNFQRGKCSRGDSCLFLHEKRPKTPRNTVPEQPVEIFRTRSGLLEKLLEKDIKAEKSILLQCLRYIVQNDFFDPTSK</sequence>
<keyword evidence="2 4" id="KW-0863">Zinc-finger</keyword>
<evidence type="ECO:0008006" key="10">
    <source>
        <dbReference type="Google" id="ProtNLM"/>
    </source>
</evidence>
<dbReference type="SUPFAM" id="SSF90229">
    <property type="entry name" value="CCCH zinc finger"/>
    <property type="match status" value="1"/>
</dbReference>
<feature type="compositionally biased region" description="Low complexity" evidence="5">
    <location>
        <begin position="272"/>
        <end position="281"/>
    </location>
</feature>
<dbReference type="GeneID" id="75913509"/>
<keyword evidence="1 4" id="KW-0479">Metal-binding</keyword>
<dbReference type="PROSITE" id="PS50103">
    <property type="entry name" value="ZF_C3H1"/>
    <property type="match status" value="1"/>
</dbReference>
<dbReference type="Proteomes" id="UP001206595">
    <property type="component" value="Unassembled WGS sequence"/>
</dbReference>
<dbReference type="SMART" id="SM00356">
    <property type="entry name" value="ZnF_C3H1"/>
    <property type="match status" value="1"/>
</dbReference>
<dbReference type="PROSITE" id="PS50157">
    <property type="entry name" value="ZINC_FINGER_C2H2_2"/>
    <property type="match status" value="1"/>
</dbReference>
<dbReference type="InterPro" id="IPR000571">
    <property type="entry name" value="Znf_CCCH"/>
</dbReference>
<dbReference type="Pfam" id="PF00642">
    <property type="entry name" value="zf-CCCH"/>
    <property type="match status" value="1"/>
</dbReference>
<name>A0AAD5HDX3_UMBRA</name>
<protein>
    <recommendedName>
        <fullName evidence="10">C3H1-type domain-containing protein</fullName>
    </recommendedName>
</protein>
<evidence type="ECO:0000259" key="7">
    <source>
        <dbReference type="PROSITE" id="PS50157"/>
    </source>
</evidence>
<dbReference type="Pfam" id="PF10453">
    <property type="entry name" value="NUFIP1"/>
    <property type="match status" value="1"/>
</dbReference>
<dbReference type="PANTHER" id="PTHR13309:SF0">
    <property type="entry name" value="FMR1-INTERACTING PROTEIN NUFIP1"/>
    <property type="match status" value="1"/>
</dbReference>
<evidence type="ECO:0000313" key="9">
    <source>
        <dbReference type="Proteomes" id="UP001206595"/>
    </source>
</evidence>